<sequence length="529" mass="57289">MKRKFYKQTAILLLSSVAFINSCRSADTDNNIISGTSGTSKLNINLVGTTFSDSQNSGKQASLNKSIIANHKNNVQKFNVLLTPSSVMTAELIDKTEFVTVAGTNKNLMADVTYPPNEKVPKGTAFRVILFKYDDKSYYTHHDYIVGEEAKPFTIKNGAKYTVIAYSYNTSTLPTITSGELSDLNSALINYDNSNRDFSHQISWWDFDSNDSGNYTLNIILRKKVAQITTTINAGSLGSISDIKNALISPHYTNGTVSLANGDIQNRTNLSSGENVNFIASPASPVQVSQPLFINADTGGQNTGSFSADVTIGGATKKVSLPNIFSITPGRRYFLNVNLTKKCGAYVAPGVWKDFMCHNLGSDTNADPFTASSSIFGAKYQWGRSAPAISQATDISNTSYITGWNSAPAPNTSWSNAVKTVNDPCPNGYRLPTTTEWRGVLANNNITRTGDWSGSGYGNAIKVGDNLLLPATGYRTPGDGTLSPRYDGYYWSSTFAGSVYGGVLYFNQSIQAVNDTDMPRGINIRCIAQ</sequence>
<gene>
    <name evidence="2" type="primary">ICEEaIII(15)_JM-87_32706_34295</name>
</gene>
<organism evidence="2">
    <name type="scientific">Elizabethkingia anophelis</name>
    <dbReference type="NCBI Taxonomy" id="1117645"/>
    <lineage>
        <taxon>Bacteria</taxon>
        <taxon>Pseudomonadati</taxon>
        <taxon>Bacteroidota</taxon>
        <taxon>Flavobacteriia</taxon>
        <taxon>Flavobacteriales</taxon>
        <taxon>Weeksellaceae</taxon>
        <taxon>Elizabethkingia</taxon>
    </lineage>
</organism>
<protein>
    <submittedName>
        <fullName evidence="2">Uncharacterized protein</fullName>
    </submittedName>
</protein>
<keyword evidence="1" id="KW-0732">Signal</keyword>
<dbReference type="EMBL" id="BK010624">
    <property type="protein sequence ID" value="DAC76429.1"/>
    <property type="molecule type" value="Genomic_DNA"/>
</dbReference>
<reference evidence="2" key="1">
    <citation type="journal article" date="2014" name="Genome Biol. Evol.">
        <title>Comparative genomic analysis of malaria mosquito vector-associated novel pathogen Elizabethkingia anophelis.</title>
        <authorList>
            <person name="Teo J."/>
            <person name="Tan S.Y."/>
            <person name="Liu Y."/>
            <person name="Tay M."/>
            <person name="Ding Y."/>
            <person name="Li Y."/>
            <person name="Kjelleberg S."/>
            <person name="Givskov M."/>
            <person name="Lin R.T."/>
            <person name="Yang L."/>
        </authorList>
    </citation>
    <scope>NUCLEOTIDE SEQUENCE</scope>
</reference>
<reference evidence="2" key="7">
    <citation type="journal article" date="2017" name="Sci. Rep.">
        <title>Genomic features, phylogenetic relationships, and comparative genomics of Elizabethkingia anophelis strain EM361-97 isolated in Taiwan.</title>
        <authorList>
            <person name="Lin J.N."/>
            <person name="Lai C.H."/>
            <person name="Yang C.H."/>
            <person name="Huang Y.H."/>
            <person name="Lin H.H."/>
        </authorList>
    </citation>
    <scope>NUCLEOTIDE SEQUENCE</scope>
</reference>
<reference evidence="2" key="5">
    <citation type="journal article" date="2017" name="Genome Announc.">
        <title>Complete Circularized Genome Sequences of Four Strains of Elizabethkingia anophelis, Including Two Novel Strains Isolated from Wild-Caught Anopheles sinensis.</title>
        <authorList>
            <person name="Pei D."/>
            <person name="Nicholson A.C."/>
            <person name="Jiang J."/>
            <person name="Chen H."/>
            <person name="Whitney A.M."/>
            <person name="Villarma A."/>
            <person name="Bell M."/>
            <person name="Humrighouse B."/>
            <person name="Rowe L.A."/>
            <person name="Sheth M."/>
            <person name="Batra D."/>
            <person name="Juieng P."/>
            <person name="Loparev V.N."/>
            <person name="McQuiston J.R."/>
            <person name="Lan Y."/>
            <person name="Ma Y."/>
            <person name="Xu J."/>
        </authorList>
    </citation>
    <scope>NUCLEOTIDE SEQUENCE</scope>
</reference>
<evidence type="ECO:0000256" key="1">
    <source>
        <dbReference type="SAM" id="SignalP"/>
    </source>
</evidence>
<reference evidence="2" key="3">
    <citation type="journal article" date="2016" name="Genome Announc.">
        <title>Complete Genome Sequences of Four Strains from the 2015-2016 Elizabethkingia anophelis Outbreak.</title>
        <authorList>
            <person name="Nicholson A.C."/>
            <person name="Whitney A.M."/>
            <person name="Emery B.D."/>
            <person name="Bell M.E."/>
            <person name="Gartin J.T."/>
            <person name="Humrighouse B.W."/>
            <person name="Loparev V.N."/>
            <person name="Batra D."/>
            <person name="Sheth M."/>
            <person name="Rowe L.A."/>
            <person name="Juieng P."/>
            <person name="Knipe K."/>
            <person name="Gulvik C."/>
            <person name="McQuiston J.R."/>
        </authorList>
    </citation>
    <scope>NUCLEOTIDE SEQUENCE</scope>
</reference>
<reference evidence="2" key="4">
    <citation type="journal article" date="2016" name="Sci. Rep.">
        <title>Genomic epidemiology and global diversity of the emerging bacterial pathogen Elizabethkingia anophelis.</title>
        <authorList>
            <person name="Breurec S."/>
            <person name="Criscuolo A."/>
            <person name="Diancourt L."/>
            <person name="Rendueles O."/>
            <person name="Vandenbogaert M."/>
            <person name="Passet V."/>
            <person name="Caro V."/>
            <person name="Rocha E.P."/>
            <person name="Touchon M."/>
            <person name="Brisse S."/>
        </authorList>
    </citation>
    <scope>NUCLEOTIDE SEQUENCE</scope>
</reference>
<accession>A0A455ZHU4</accession>
<dbReference type="RefSeq" id="WP_078406530.1">
    <property type="nucleotide sequence ID" value="NZ_CP016372.1"/>
</dbReference>
<evidence type="ECO:0000313" key="2">
    <source>
        <dbReference type="EMBL" id="DAC76429.1"/>
    </source>
</evidence>
<reference evidence="2" key="2">
    <citation type="journal article" date="2014" name="PLoS ONE">
        <title>Insights from the genome annotation of Elizabethkingia anophelis from the malaria vector Anopheles gambiae.</title>
        <authorList>
            <person name="Kukutla P."/>
            <person name="Lindberg B.G."/>
            <person name="Pei D."/>
            <person name="Rayl M."/>
            <person name="Yu W."/>
            <person name="Steritz M."/>
            <person name="Faye I."/>
            <person name="Xu J."/>
        </authorList>
    </citation>
    <scope>NUCLEOTIDE SEQUENCE</scope>
</reference>
<dbReference type="KEGG" id="een:BBD30_01590"/>
<feature type="signal peptide" evidence="1">
    <location>
        <begin position="1"/>
        <end position="20"/>
    </location>
</feature>
<proteinExistence type="predicted"/>
<reference evidence="2" key="8">
    <citation type="journal article" date="2018" name="J. ISSAAS">
        <title>In Silico Identification of Three Types of Integrative and Conjugative Elements (ICEs) in Elizabethkingia anophelis Strains Isolated from Around the World.</title>
        <authorList>
            <person name="Xu J."/>
            <person name="Pei D."/>
            <person name="Nicholson A."/>
            <person name="Lan Y."/>
            <person name="Xia Q."/>
        </authorList>
    </citation>
    <scope>NUCLEOTIDE SEQUENCE</scope>
</reference>
<name>A0A455ZHU4_9FLAO</name>
<feature type="chain" id="PRO_5019790402" evidence="1">
    <location>
        <begin position="21"/>
        <end position="529"/>
    </location>
</feature>
<reference evidence="2" key="6">
    <citation type="journal article" date="2017" name="Nat. Commun.">
        <title>Evolutionary dynamics and genomic features of the Elizabethkingia anophelis 2015 to 2016 Wisconsin outbreak strain.</title>
        <authorList>
            <person name="Perrin A."/>
            <person name="Larsonneur E."/>
            <person name="Nicholson A.C."/>
            <person name="Edwards D.J."/>
            <person name="Gundlach K.M."/>
            <person name="Whitney A.M."/>
            <person name="Gulvik C.A."/>
            <person name="Bell M.E."/>
            <person name="Rendueles O."/>
            <person name="Cury J."/>
            <person name="Hugon P."/>
            <person name="Clermont D."/>
            <person name="Enouf V."/>
            <person name="Loparev V."/>
            <person name="Juieng P."/>
            <person name="Monson T."/>
            <person name="Warshauer D."/>
            <person name="Elbadawi L.I."/>
            <person name="Walters M.S."/>
            <person name="Crist M.B."/>
            <person name="Noble-Wang J."/>
            <person name="Borlaug G."/>
            <person name="Rocha E.P.C."/>
            <person name="Criscuolo A."/>
            <person name="Touchon M."/>
            <person name="Davis J.P."/>
            <person name="Holt K.E."/>
            <person name="McQuiston J.R."/>
            <person name="Brisse S."/>
        </authorList>
    </citation>
    <scope>NUCLEOTIDE SEQUENCE</scope>
</reference>
<dbReference type="AlphaFoldDB" id="A0A455ZHU4"/>